<organism evidence="3 4">
    <name type="scientific">Pomacea canaliculata</name>
    <name type="common">Golden apple snail</name>
    <dbReference type="NCBI Taxonomy" id="400727"/>
    <lineage>
        <taxon>Eukaryota</taxon>
        <taxon>Metazoa</taxon>
        <taxon>Spiralia</taxon>
        <taxon>Lophotrochozoa</taxon>
        <taxon>Mollusca</taxon>
        <taxon>Gastropoda</taxon>
        <taxon>Caenogastropoda</taxon>
        <taxon>Architaenioglossa</taxon>
        <taxon>Ampullarioidea</taxon>
        <taxon>Ampullariidae</taxon>
        <taxon>Pomacea</taxon>
    </lineage>
</organism>
<sequence>MTKGTGFRPKLFPPRGRTLQHSQKPFITCFLVSLSIAVLILVVFGLTAYNIYHNRFGVIERTLHSGDMVSLREYGKDLSPIFCSGYTVELKENSTAFLLQSRAELDIQHLENFTFSLIFQPLREDFRYRIYYLLPKSRLSITACRIAFGERSSQYDDDVEIGIIIGADIFKNWLRNPNSKYFYKNVSVPINATCEKPYSPLPQLDIVVQFPDTYHIVLHSRHRPRYIDMELERDIKMTANISRTRYNVSSALSICTSTQKSCYFPLSWEDSEDIVVEIGDRSEQQDTESTFNTACNERVVFWVCIFGVLPLTLVLLSSLCCTYVLVCNRSLESKYQLESASTSQGYGATENCRPLRSAAQTEDEYTSSIQN</sequence>
<evidence type="ECO:0000259" key="2">
    <source>
        <dbReference type="Pfam" id="PF16041"/>
    </source>
</evidence>
<evidence type="ECO:0000256" key="1">
    <source>
        <dbReference type="SAM" id="Phobius"/>
    </source>
</evidence>
<dbReference type="Pfam" id="PF16041">
    <property type="entry name" value="APD1-4_M"/>
    <property type="match status" value="1"/>
</dbReference>
<dbReference type="EMBL" id="PZQS01000014">
    <property type="protein sequence ID" value="PVD18340.1"/>
    <property type="molecule type" value="Genomic_DNA"/>
</dbReference>
<keyword evidence="1" id="KW-1133">Transmembrane helix</keyword>
<dbReference type="AlphaFoldDB" id="A0A2T7NAY6"/>
<dbReference type="PANTHER" id="PTHR39077:SF1">
    <property type="entry name" value="E3 UBIQUITIN-PROTEIN LIGASE APD1-4 MIDDLE DOMAIN-CONTAINING PROTEIN"/>
    <property type="match status" value="1"/>
</dbReference>
<evidence type="ECO:0000313" key="4">
    <source>
        <dbReference type="Proteomes" id="UP000245119"/>
    </source>
</evidence>
<feature type="transmembrane region" description="Helical" evidence="1">
    <location>
        <begin position="25"/>
        <end position="52"/>
    </location>
</feature>
<keyword evidence="4" id="KW-1185">Reference proteome</keyword>
<name>A0A2T7NAY6_POMCA</name>
<dbReference type="Proteomes" id="UP000245119">
    <property type="component" value="Linkage Group LG14"/>
</dbReference>
<feature type="transmembrane region" description="Helical" evidence="1">
    <location>
        <begin position="299"/>
        <end position="326"/>
    </location>
</feature>
<feature type="domain" description="E3 ubiquitin-protein ligase APD1-4 middle" evidence="2">
    <location>
        <begin position="212"/>
        <end position="315"/>
    </location>
</feature>
<gene>
    <name evidence="3" type="ORF">C0Q70_20889</name>
</gene>
<reference evidence="3 4" key="1">
    <citation type="submission" date="2018-04" db="EMBL/GenBank/DDBJ databases">
        <title>The genome of golden apple snail Pomacea canaliculata provides insight into stress tolerance and invasive adaptation.</title>
        <authorList>
            <person name="Liu C."/>
            <person name="Liu B."/>
            <person name="Ren Y."/>
            <person name="Zhang Y."/>
            <person name="Wang H."/>
            <person name="Li S."/>
            <person name="Jiang F."/>
            <person name="Yin L."/>
            <person name="Zhang G."/>
            <person name="Qian W."/>
            <person name="Fan W."/>
        </authorList>
    </citation>
    <scope>NUCLEOTIDE SEQUENCE [LARGE SCALE GENOMIC DNA]</scope>
    <source>
        <strain evidence="3">SZHN2017</strain>
        <tissue evidence="3">Muscle</tissue>
    </source>
</reference>
<evidence type="ECO:0000313" key="3">
    <source>
        <dbReference type="EMBL" id="PVD18340.1"/>
    </source>
</evidence>
<dbReference type="OMA" id="HDARDTH"/>
<protein>
    <recommendedName>
        <fullName evidence="2">E3 ubiquitin-protein ligase APD1-4 middle domain-containing protein</fullName>
    </recommendedName>
</protein>
<dbReference type="PANTHER" id="PTHR39077">
    <property type="entry name" value="DUF4793 DOMAIN-CONTAINING PROTEIN"/>
    <property type="match status" value="1"/>
</dbReference>
<dbReference type="InterPro" id="IPR032010">
    <property type="entry name" value="APD1-4_M"/>
</dbReference>
<keyword evidence="1" id="KW-0472">Membrane</keyword>
<keyword evidence="1" id="KW-0812">Transmembrane</keyword>
<comment type="caution">
    <text evidence="3">The sequence shown here is derived from an EMBL/GenBank/DDBJ whole genome shotgun (WGS) entry which is preliminary data.</text>
</comment>
<proteinExistence type="predicted"/>
<accession>A0A2T7NAY6</accession>